<evidence type="ECO:0000256" key="1">
    <source>
        <dbReference type="ARBA" id="ARBA00004571"/>
    </source>
</evidence>
<evidence type="ECO:0008006" key="11">
    <source>
        <dbReference type="Google" id="ProtNLM"/>
    </source>
</evidence>
<keyword evidence="2" id="KW-0813">Transport</keyword>
<protein>
    <recommendedName>
        <fullName evidence="11">TonB-dependent receptor</fullName>
    </recommendedName>
</protein>
<feature type="signal peptide" evidence="8">
    <location>
        <begin position="1"/>
        <end position="26"/>
    </location>
</feature>
<dbReference type="EMBL" id="JAVNWW010000001">
    <property type="protein sequence ID" value="MDU0807996.1"/>
    <property type="molecule type" value="Genomic_DNA"/>
</dbReference>
<dbReference type="Proteomes" id="UP001249959">
    <property type="component" value="Unassembled WGS sequence"/>
</dbReference>
<comment type="subcellular location">
    <subcellularLocation>
        <location evidence="1">Cell outer membrane</location>
        <topology evidence="1">Multi-pass membrane protein</topology>
    </subcellularLocation>
</comment>
<evidence type="ECO:0000256" key="4">
    <source>
        <dbReference type="ARBA" id="ARBA00022692"/>
    </source>
</evidence>
<dbReference type="SUPFAM" id="SSF56935">
    <property type="entry name" value="Porins"/>
    <property type="match status" value="1"/>
</dbReference>
<evidence type="ECO:0000313" key="10">
    <source>
        <dbReference type="Proteomes" id="UP001249959"/>
    </source>
</evidence>
<evidence type="ECO:0000256" key="8">
    <source>
        <dbReference type="SAM" id="SignalP"/>
    </source>
</evidence>
<sequence>MKFQMKTNPLIICSVLMLGVSTGLFAQDKKEGNIQNDDIILEKERKIVLQPQISRNFEPLTEIENTQKGRKMKYEFFDRKWDATNNTLLTTSVIGPREGDELVSSFGPKFKNLVKIGAGNYGHTLLNGHFGFTPKENQFQGVYINHDANRRGPVSMGNSSRNENEAKVYSKTFTGNYFLDGQISFKRTENNYYGRPEAAFASVPFIKDLEIAYNKFNYSGSISNSKKDVKWDYIATSGLTYLTNNYTSKEWIWDSKLQGILRVTDNFSAYLTGEMNMSENTFAFVNNRRELYRVKPTFLYKNNRLAVTGGLNIVNEKDANISMNKTRLFPLLKVDFKPTDFLHVFAGLGGETYFNSYNQYTSENNWLDPRLAPSLQNTTQTSNIYGGIKGSNERNLDFELKFGYSEYNNLAMFLNSTSDPSHFEMIYANTKVEKSAKVFNMSGQVNYQTFDKVLSILKYDFNTYQDIVYDQADLSTINKPIHRPMMSLSFTNSITFKDKIIVSPDLFYISGLYSFEKSLTPKAEPLDDIIDLNLKVNYLITKKFNISVSANNLLGKNYQRYLNYTSQGLNYTVGVAYSF</sequence>
<dbReference type="InterPro" id="IPR039426">
    <property type="entry name" value="TonB-dep_rcpt-like"/>
</dbReference>
<evidence type="ECO:0000256" key="5">
    <source>
        <dbReference type="ARBA" id="ARBA00022729"/>
    </source>
</evidence>
<proteinExistence type="predicted"/>
<name>A0ABU3TQ61_9BACT</name>
<keyword evidence="6" id="KW-0472">Membrane</keyword>
<accession>A0ABU3TQ61</accession>
<dbReference type="Gene3D" id="2.40.170.20">
    <property type="entry name" value="TonB-dependent receptor, beta-barrel domain"/>
    <property type="match status" value="1"/>
</dbReference>
<feature type="chain" id="PRO_5047533922" description="TonB-dependent receptor" evidence="8">
    <location>
        <begin position="27"/>
        <end position="579"/>
    </location>
</feature>
<reference evidence="9 10" key="1">
    <citation type="submission" date="2023-09" db="EMBL/GenBank/DDBJ databases">
        <title>Aquirufa genomes.</title>
        <authorList>
            <person name="Pitt A."/>
        </authorList>
    </citation>
    <scope>NUCLEOTIDE SEQUENCE [LARGE SCALE GENOMIC DNA]</scope>
    <source>
        <strain evidence="9 10">LEOWEIH-7C</strain>
    </source>
</reference>
<keyword evidence="7" id="KW-0998">Cell outer membrane</keyword>
<keyword evidence="5 8" id="KW-0732">Signal</keyword>
<comment type="caution">
    <text evidence="9">The sequence shown here is derived from an EMBL/GenBank/DDBJ whole genome shotgun (WGS) entry which is preliminary data.</text>
</comment>
<dbReference type="PANTHER" id="PTHR30069:SF29">
    <property type="entry name" value="HEMOGLOBIN AND HEMOGLOBIN-HAPTOGLOBIN-BINDING PROTEIN 1-RELATED"/>
    <property type="match status" value="1"/>
</dbReference>
<keyword evidence="4" id="KW-0812">Transmembrane</keyword>
<evidence type="ECO:0000313" key="9">
    <source>
        <dbReference type="EMBL" id="MDU0807996.1"/>
    </source>
</evidence>
<evidence type="ECO:0000256" key="2">
    <source>
        <dbReference type="ARBA" id="ARBA00022448"/>
    </source>
</evidence>
<evidence type="ECO:0000256" key="7">
    <source>
        <dbReference type="ARBA" id="ARBA00023237"/>
    </source>
</evidence>
<organism evidence="9 10">
    <name type="scientific">Aquirufa regiilacus</name>
    <dbReference type="NCBI Taxonomy" id="3024868"/>
    <lineage>
        <taxon>Bacteria</taxon>
        <taxon>Pseudomonadati</taxon>
        <taxon>Bacteroidota</taxon>
        <taxon>Cytophagia</taxon>
        <taxon>Cytophagales</taxon>
        <taxon>Flectobacillaceae</taxon>
        <taxon>Aquirufa</taxon>
    </lineage>
</organism>
<keyword evidence="10" id="KW-1185">Reference proteome</keyword>
<gene>
    <name evidence="9" type="ORF">PQG45_02975</name>
</gene>
<dbReference type="InterPro" id="IPR036942">
    <property type="entry name" value="Beta-barrel_TonB_sf"/>
</dbReference>
<dbReference type="RefSeq" id="WP_315576431.1">
    <property type="nucleotide sequence ID" value="NZ_JARDXH010000004.1"/>
</dbReference>
<keyword evidence="3" id="KW-1134">Transmembrane beta strand</keyword>
<evidence type="ECO:0000256" key="6">
    <source>
        <dbReference type="ARBA" id="ARBA00023136"/>
    </source>
</evidence>
<evidence type="ECO:0000256" key="3">
    <source>
        <dbReference type="ARBA" id="ARBA00022452"/>
    </source>
</evidence>
<dbReference type="PANTHER" id="PTHR30069">
    <property type="entry name" value="TONB-DEPENDENT OUTER MEMBRANE RECEPTOR"/>
    <property type="match status" value="1"/>
</dbReference>